<keyword evidence="5 9" id="KW-0862">Zinc</keyword>
<feature type="binding site" evidence="9">
    <location>
        <position position="102"/>
    </location>
    <ligand>
        <name>Zn(2+)</name>
        <dbReference type="ChEBI" id="CHEBI:29105"/>
    </ligand>
</feature>
<evidence type="ECO:0000256" key="6">
    <source>
        <dbReference type="ARBA" id="ARBA00023239"/>
    </source>
</evidence>
<comment type="similarity">
    <text evidence="1 10">Belongs to the beta-class carbonic anhydrase family.</text>
</comment>
<feature type="binding site" evidence="9">
    <location>
        <position position="41"/>
    </location>
    <ligand>
        <name>Zn(2+)</name>
        <dbReference type="ChEBI" id="CHEBI:29105"/>
    </ligand>
</feature>
<dbReference type="PROSITE" id="PS00705">
    <property type="entry name" value="PROK_CO2_ANHYDRASE_2"/>
    <property type="match status" value="1"/>
</dbReference>
<evidence type="ECO:0000256" key="10">
    <source>
        <dbReference type="RuleBase" id="RU003956"/>
    </source>
</evidence>
<keyword evidence="4 9" id="KW-0479">Metal-binding</keyword>
<dbReference type="GO" id="GO:0008270">
    <property type="term" value="F:zinc ion binding"/>
    <property type="evidence" value="ECO:0007669"/>
    <property type="project" value="UniProtKB-UniRule"/>
</dbReference>
<dbReference type="Pfam" id="PF00484">
    <property type="entry name" value="Pro_CA"/>
    <property type="match status" value="1"/>
</dbReference>
<dbReference type="EC" id="4.2.1.1" evidence="2 10"/>
<dbReference type="FunFam" id="3.40.1050.10:FF:000003">
    <property type="entry name" value="Carbonic anhydrase"/>
    <property type="match status" value="1"/>
</dbReference>
<dbReference type="Proteomes" id="UP000595362">
    <property type="component" value="Chromosome"/>
</dbReference>
<dbReference type="InterPro" id="IPR045066">
    <property type="entry name" value="Beta_CA_cladeB"/>
</dbReference>
<evidence type="ECO:0000256" key="9">
    <source>
        <dbReference type="PIRSR" id="PIRSR601765-1"/>
    </source>
</evidence>
<evidence type="ECO:0000256" key="3">
    <source>
        <dbReference type="ARBA" id="ARBA00014628"/>
    </source>
</evidence>
<dbReference type="InterPro" id="IPR015892">
    <property type="entry name" value="Carbonic_anhydrase_CS"/>
</dbReference>
<sequence length="229" mass="25748">MPFSNLVKGFHVFQHKYFHENGIYQELTSKGQHPEALVIACCDSRNDPALLLQSKPGEIFVVRNVAAIVPPYQPDDHYHGTSAAIEFAIKGLKVKDIIVLGHAMCGGVQALAEKEKTAASHFEFLTQWISIGEKAREQVDQKHPGLPPDQRQRALEKEVIVASLNNLMTFPWIKEGVEQQRITLHGWYFDMMNGKLLDYNFASCVFEEFGNPAPEEAVLLHCHSHGDQS</sequence>
<evidence type="ECO:0000256" key="2">
    <source>
        <dbReference type="ARBA" id="ARBA00012925"/>
    </source>
</evidence>
<comment type="catalytic activity">
    <reaction evidence="8 10">
        <text>hydrogencarbonate + H(+) = CO2 + H2O</text>
        <dbReference type="Rhea" id="RHEA:10748"/>
        <dbReference type="ChEBI" id="CHEBI:15377"/>
        <dbReference type="ChEBI" id="CHEBI:15378"/>
        <dbReference type="ChEBI" id="CHEBI:16526"/>
        <dbReference type="ChEBI" id="CHEBI:17544"/>
        <dbReference type="EC" id="4.2.1.1"/>
    </reaction>
</comment>
<dbReference type="SUPFAM" id="SSF53056">
    <property type="entry name" value="beta-carbonic anhydrase, cab"/>
    <property type="match status" value="1"/>
</dbReference>
<evidence type="ECO:0000256" key="1">
    <source>
        <dbReference type="ARBA" id="ARBA00006217"/>
    </source>
</evidence>
<accession>A0A7T5R125</accession>
<evidence type="ECO:0000256" key="4">
    <source>
        <dbReference type="ARBA" id="ARBA00022723"/>
    </source>
</evidence>
<proteinExistence type="inferred from homology"/>
<reference evidence="11 12" key="1">
    <citation type="submission" date="2020-07" db="EMBL/GenBank/DDBJ databases">
        <title>Huge and variable diversity of episymbiotic CPR bacteria and DPANN archaea in groundwater ecosystems.</title>
        <authorList>
            <person name="He C.Y."/>
            <person name="Keren R."/>
            <person name="Whittaker M."/>
            <person name="Farag I.F."/>
            <person name="Doudna J."/>
            <person name="Cate J.H.D."/>
            <person name="Banfield J.F."/>
        </authorList>
    </citation>
    <scope>NUCLEOTIDE SEQUENCE [LARGE SCALE GENOMIC DNA]</scope>
    <source>
        <strain evidence="11">NC_groundwater_70_Ag_B-0.1um_54_66</strain>
    </source>
</reference>
<dbReference type="Gene3D" id="3.40.1050.10">
    <property type="entry name" value="Carbonic anhydrase"/>
    <property type="match status" value="1"/>
</dbReference>
<comment type="cofactor">
    <cofactor evidence="9">
        <name>Zn(2+)</name>
        <dbReference type="ChEBI" id="CHEBI:29105"/>
    </cofactor>
    <text evidence="9">Binds 1 zinc ion per subunit.</text>
</comment>
<evidence type="ECO:0000256" key="7">
    <source>
        <dbReference type="ARBA" id="ARBA00031969"/>
    </source>
</evidence>
<dbReference type="InterPro" id="IPR036874">
    <property type="entry name" value="Carbonic_anhydrase_sf"/>
</dbReference>
<dbReference type="InterPro" id="IPR001765">
    <property type="entry name" value="Carbonic_anhydrase"/>
</dbReference>
<dbReference type="GO" id="GO:0015976">
    <property type="term" value="P:carbon utilization"/>
    <property type="evidence" value="ECO:0007669"/>
    <property type="project" value="InterPro"/>
</dbReference>
<dbReference type="GO" id="GO:0004089">
    <property type="term" value="F:carbonate dehydratase activity"/>
    <property type="evidence" value="ECO:0007669"/>
    <property type="project" value="UniProtKB-UniRule"/>
</dbReference>
<protein>
    <recommendedName>
        <fullName evidence="3 10">Carbonic anhydrase</fullName>
        <ecNumber evidence="2 10">4.2.1.1</ecNumber>
    </recommendedName>
    <alternativeName>
        <fullName evidence="7 10">Carbonate dehydratase</fullName>
    </alternativeName>
</protein>
<feature type="binding site" evidence="9">
    <location>
        <position position="105"/>
    </location>
    <ligand>
        <name>Zn(2+)</name>
        <dbReference type="ChEBI" id="CHEBI:29105"/>
    </ligand>
</feature>
<dbReference type="CDD" id="cd00884">
    <property type="entry name" value="beta_CA_cladeB"/>
    <property type="match status" value="1"/>
</dbReference>
<keyword evidence="6 10" id="KW-0456">Lyase</keyword>
<name>A0A7T5R125_9BACT</name>
<organism evidence="11 12">
    <name type="scientific">Micavibrio aeruginosavorus</name>
    <dbReference type="NCBI Taxonomy" id="349221"/>
    <lineage>
        <taxon>Bacteria</taxon>
        <taxon>Pseudomonadati</taxon>
        <taxon>Bdellovibrionota</taxon>
        <taxon>Bdellovibrionia</taxon>
        <taxon>Bdellovibrionales</taxon>
        <taxon>Pseudobdellovibrionaceae</taxon>
        <taxon>Micavibrio</taxon>
    </lineage>
</organism>
<dbReference type="PANTHER" id="PTHR11002:SF76">
    <property type="entry name" value="CARBONIC ANHYDRASE"/>
    <property type="match status" value="1"/>
</dbReference>
<comment type="function">
    <text evidence="10">Reversible hydration of carbon dioxide.</text>
</comment>
<dbReference type="SMART" id="SM00947">
    <property type="entry name" value="Pro_CA"/>
    <property type="match status" value="1"/>
</dbReference>
<evidence type="ECO:0000256" key="8">
    <source>
        <dbReference type="ARBA" id="ARBA00048348"/>
    </source>
</evidence>
<feature type="binding site" evidence="9">
    <location>
        <position position="43"/>
    </location>
    <ligand>
        <name>Zn(2+)</name>
        <dbReference type="ChEBI" id="CHEBI:29105"/>
    </ligand>
</feature>
<dbReference type="EMBL" id="CP066681">
    <property type="protein sequence ID" value="QQG35580.1"/>
    <property type="molecule type" value="Genomic_DNA"/>
</dbReference>
<evidence type="ECO:0000313" key="12">
    <source>
        <dbReference type="Proteomes" id="UP000595362"/>
    </source>
</evidence>
<evidence type="ECO:0000313" key="11">
    <source>
        <dbReference type="EMBL" id="QQG35580.1"/>
    </source>
</evidence>
<dbReference type="AlphaFoldDB" id="A0A7T5R125"/>
<evidence type="ECO:0000256" key="5">
    <source>
        <dbReference type="ARBA" id="ARBA00022833"/>
    </source>
</evidence>
<gene>
    <name evidence="11" type="ORF">HYS17_08605</name>
</gene>
<dbReference type="PANTHER" id="PTHR11002">
    <property type="entry name" value="CARBONIC ANHYDRASE"/>
    <property type="match status" value="1"/>
</dbReference>